<dbReference type="RefSeq" id="WP_105039122.1">
    <property type="nucleotide sequence ID" value="NZ_PPSL01000003.1"/>
</dbReference>
<name>A0A2S7SUH0_9BACT</name>
<gene>
    <name evidence="1" type="ORF">CJD36_010475</name>
</gene>
<comment type="caution">
    <text evidence="1">The sequence shown here is derived from an EMBL/GenBank/DDBJ whole genome shotgun (WGS) entry which is preliminary data.</text>
</comment>
<keyword evidence="2" id="KW-1185">Reference proteome</keyword>
<accession>A0A2S7SUH0</accession>
<reference evidence="1 2" key="1">
    <citation type="submission" date="2018-01" db="EMBL/GenBank/DDBJ databases">
        <title>A novel member of the phylum Bacteroidetes isolated from glacier ice.</title>
        <authorList>
            <person name="Liu Q."/>
            <person name="Xin Y.-H."/>
        </authorList>
    </citation>
    <scope>NUCLEOTIDE SEQUENCE [LARGE SCALE GENOMIC DNA]</scope>
    <source>
        <strain evidence="1 2">RB1R16</strain>
    </source>
</reference>
<evidence type="ECO:0000313" key="2">
    <source>
        <dbReference type="Proteomes" id="UP000239872"/>
    </source>
</evidence>
<sequence length="255" mass="29404">MTKQFLRFTVLIFISVALFSSCKKTHPLHAYPDNMRLLNFTKTTTNSTSPSVTVYENYRFVYDGYNRVSQIIHTKNDGSSNLISNLTYKNDTIYDTTRYVNQSTLIEVDTFVTDQKGLISITYEPGLKTEYTYLGKLLTRKATSSTDYFTYTSYNANILKATNSLDANKNTDCTYFTDKFNRVGDYLQLNGYLKYGFNFYQNDNLIWKLIYPNVTVNIDYVIDADNKITKTTALSVDAAGRTTTEVFDLQYEQFK</sequence>
<dbReference type="PROSITE" id="PS51257">
    <property type="entry name" value="PROKAR_LIPOPROTEIN"/>
    <property type="match status" value="1"/>
</dbReference>
<dbReference type="AlphaFoldDB" id="A0A2S7SUH0"/>
<organism evidence="1 2">
    <name type="scientific">Flavipsychrobacter stenotrophus</name>
    <dbReference type="NCBI Taxonomy" id="2077091"/>
    <lineage>
        <taxon>Bacteria</taxon>
        <taxon>Pseudomonadati</taxon>
        <taxon>Bacteroidota</taxon>
        <taxon>Chitinophagia</taxon>
        <taxon>Chitinophagales</taxon>
        <taxon>Chitinophagaceae</taxon>
        <taxon>Flavipsychrobacter</taxon>
    </lineage>
</organism>
<protein>
    <recommendedName>
        <fullName evidence="3">DUF4595 domain-containing protein</fullName>
    </recommendedName>
</protein>
<dbReference type="EMBL" id="PPSL01000003">
    <property type="protein sequence ID" value="PQJ10394.1"/>
    <property type="molecule type" value="Genomic_DNA"/>
</dbReference>
<evidence type="ECO:0008006" key="3">
    <source>
        <dbReference type="Google" id="ProtNLM"/>
    </source>
</evidence>
<proteinExistence type="predicted"/>
<evidence type="ECO:0000313" key="1">
    <source>
        <dbReference type="EMBL" id="PQJ10394.1"/>
    </source>
</evidence>
<dbReference type="Proteomes" id="UP000239872">
    <property type="component" value="Unassembled WGS sequence"/>
</dbReference>